<dbReference type="InterPro" id="IPR011990">
    <property type="entry name" value="TPR-like_helical_dom_sf"/>
</dbReference>
<dbReference type="NCBIfam" id="TIGR01716">
    <property type="entry name" value="RGG_Cterm"/>
    <property type="match status" value="1"/>
</dbReference>
<dbReference type="Gene3D" id="1.25.40.10">
    <property type="entry name" value="Tetratricopeptide repeat domain"/>
    <property type="match status" value="1"/>
</dbReference>
<organism evidence="2 3">
    <name type="scientific">Lactococcus lactis</name>
    <dbReference type="NCBI Taxonomy" id="1358"/>
    <lineage>
        <taxon>Bacteria</taxon>
        <taxon>Bacillati</taxon>
        <taxon>Bacillota</taxon>
        <taxon>Bacilli</taxon>
        <taxon>Lactobacillales</taxon>
        <taxon>Streptococcaceae</taxon>
        <taxon>Lactococcus</taxon>
    </lineage>
</organism>
<dbReference type="AlphaFoldDB" id="A0AAQ0R6Y3"/>
<dbReference type="Proteomes" id="UP000215635">
    <property type="component" value="Unassembled WGS sequence"/>
</dbReference>
<dbReference type="InterPro" id="IPR010057">
    <property type="entry name" value="Transcription_activator_Rgg_C"/>
</dbReference>
<reference evidence="2 3" key="1">
    <citation type="submission" date="2017-04" db="EMBL/GenBank/DDBJ databases">
        <title>Kefir bacterial isolates.</title>
        <authorList>
            <person name="Kim Y."/>
            <person name="Blasche S."/>
            <person name="Patil K.R."/>
        </authorList>
    </citation>
    <scope>NUCLEOTIDE SEQUENCE [LARGE SCALE GENOMIC DNA]</scope>
    <source>
        <strain evidence="2 3">OG2</strain>
    </source>
</reference>
<dbReference type="SUPFAM" id="SSF47413">
    <property type="entry name" value="lambda repressor-like DNA-binding domains"/>
    <property type="match status" value="1"/>
</dbReference>
<dbReference type="Pfam" id="PF21259">
    <property type="entry name" value="Rgg_C"/>
    <property type="match status" value="1"/>
</dbReference>
<sequence>MIKKSKKYSEEELAIGIIFKDFRISKGFSQMEAAGNEISATHLSNFENGKTILSTHHFFSILQNINVNMFEFQNSLNQYLQEKDLLLFNMEMANAFVEKNMSKLRIIVEELTKKLEMDSTSTTTKKYKLDYIRAKSILSFIDSSYFLTKNEISFLETYLYKLKEWGQYDIALLGQCAQFLDWIHLMELTDRMISPSQSASNIPYVKQAIIQTVLNIINVFVDAGLYAPARKFIKYLESTDIHDYYMFEKLTLVYNTARYNYKRGEENALDVMKSCQEVLEFCNCFKTSNWITTEISNIEK</sequence>
<feature type="domain" description="HTH-type transcriptional regulator Rgg C-terminal" evidence="1">
    <location>
        <begin position="114"/>
        <end position="284"/>
    </location>
</feature>
<dbReference type="PANTHER" id="PTHR37038">
    <property type="entry name" value="TRANSCRIPTIONAL REGULATOR-RELATED"/>
    <property type="match status" value="1"/>
</dbReference>
<evidence type="ECO:0000313" key="2">
    <source>
        <dbReference type="EMBL" id="PAK90047.1"/>
    </source>
</evidence>
<accession>A0AAQ0R6Y3</accession>
<name>A0AAQ0R6Y3_9LACT</name>
<proteinExistence type="predicted"/>
<dbReference type="EMBL" id="NCWV01000002">
    <property type="protein sequence ID" value="PAK90047.1"/>
    <property type="molecule type" value="Genomic_DNA"/>
</dbReference>
<evidence type="ECO:0000259" key="1">
    <source>
        <dbReference type="Pfam" id="PF21259"/>
    </source>
</evidence>
<dbReference type="RefSeq" id="WP_095348262.1">
    <property type="nucleotide sequence ID" value="NZ_CP184687.1"/>
</dbReference>
<protein>
    <recommendedName>
        <fullName evidence="1">HTH-type transcriptional regulator Rgg C-terminal domain-containing protein</fullName>
    </recommendedName>
</protein>
<dbReference type="CDD" id="cd00093">
    <property type="entry name" value="HTH_XRE"/>
    <property type="match status" value="1"/>
</dbReference>
<comment type="caution">
    <text evidence="2">The sequence shown here is derived from an EMBL/GenBank/DDBJ whole genome shotgun (WGS) entry which is preliminary data.</text>
</comment>
<gene>
    <name evidence="2" type="ORF">B8W88_02555</name>
</gene>
<dbReference type="InterPro" id="IPR010982">
    <property type="entry name" value="Lambda_DNA-bd_dom_sf"/>
</dbReference>
<dbReference type="InterPro" id="IPR053163">
    <property type="entry name" value="HTH-type_regulator_Rgg"/>
</dbReference>
<dbReference type="PANTHER" id="PTHR37038:SF12">
    <property type="entry name" value="TRANSCRIPTIONAL REGULATOR"/>
    <property type="match status" value="1"/>
</dbReference>
<dbReference type="GO" id="GO:0003677">
    <property type="term" value="F:DNA binding"/>
    <property type="evidence" value="ECO:0007669"/>
    <property type="project" value="InterPro"/>
</dbReference>
<evidence type="ECO:0000313" key="3">
    <source>
        <dbReference type="Proteomes" id="UP000215635"/>
    </source>
</evidence>
<dbReference type="InterPro" id="IPR001387">
    <property type="entry name" value="Cro/C1-type_HTH"/>
</dbReference>